<gene>
    <name evidence="4" type="ORF">MA16_Dca026766</name>
</gene>
<sequence length="615" mass="67532">MSSIGISPPKGAACDEVFGREEGPDQAVDGSCYSPSNGSPRASRDGMEDDEPAESNQEVRETNKMEELKDDSGSQTAMDDDNCTRAELQLQVLVEAVLPENRGTVSWADCTEFEVHPEPELVLNGEGIAVEMDCTMNECSTASLTCDQPLGPAEGEEEIAGACPQGVCGNVPKAQNLPRPSPQPTQAPSLQPNGFAKGPFTWSKVQYVPIERLSLEQWIDKDGLCIEPEIGSVNDNISRLDKAIVAKLMGCQISFPFLREELKRRWYHFGDFEIITVAANTFICLFQSVETREVLASGPWIVARNIIGMDKWTSTFSPSSMQGLHSPIWVCLPQLSLIYWDVNNITRIANGIGEPLWMDSHTSTWGRSSFARICVRIDFSQKLLPGVWINGIHGRFFQRIEYEGLTNFCFDCGHIGHATGKCSPKINGGGASPTSARAQDPNKAQPRDLPVSSHPLGSEQPARDGPLDREEQEKDSFGEWNLVTRKKKGKKKASSMLPTTGQSKETDQGSISQATKEIQHQMEEISNRIVNPSNSLSKNQKVAFNAIKPAQDSSPLTINLSKHNIRPLSRSWRSSCSSLGRLPHCPGKGGRTCKTTLAGTLSPLRNNETQHVYMS</sequence>
<evidence type="ECO:0000313" key="5">
    <source>
        <dbReference type="Proteomes" id="UP000233837"/>
    </source>
</evidence>
<dbReference type="PANTHER" id="PTHR31286">
    <property type="entry name" value="GLYCINE-RICH CELL WALL STRUCTURAL PROTEIN 1.8-LIKE"/>
    <property type="match status" value="1"/>
</dbReference>
<evidence type="ECO:0000256" key="2">
    <source>
        <dbReference type="SAM" id="MobiDB-lite"/>
    </source>
</evidence>
<feature type="region of interest" description="Disordered" evidence="2">
    <location>
        <begin position="427"/>
        <end position="514"/>
    </location>
</feature>
<feature type="compositionally biased region" description="Basic and acidic residues" evidence="2">
    <location>
        <begin position="57"/>
        <end position="72"/>
    </location>
</feature>
<feature type="domain" description="CCHC-type" evidence="3">
    <location>
        <begin position="409"/>
        <end position="422"/>
    </location>
</feature>
<reference evidence="4 5" key="2">
    <citation type="journal article" date="2017" name="Nature">
        <title>The Apostasia genome and the evolution of orchids.</title>
        <authorList>
            <person name="Zhang G.Q."/>
            <person name="Liu K.W."/>
            <person name="Li Z."/>
            <person name="Lohaus R."/>
            <person name="Hsiao Y.Y."/>
            <person name="Niu S.C."/>
            <person name="Wang J.Y."/>
            <person name="Lin Y.C."/>
            <person name="Xu Q."/>
            <person name="Chen L.J."/>
            <person name="Yoshida K."/>
            <person name="Fujiwara S."/>
            <person name="Wang Z.W."/>
            <person name="Zhang Y.Q."/>
            <person name="Mitsuda N."/>
            <person name="Wang M."/>
            <person name="Liu G.H."/>
            <person name="Pecoraro L."/>
            <person name="Huang H.X."/>
            <person name="Xiao X.J."/>
            <person name="Lin M."/>
            <person name="Wu X.Y."/>
            <person name="Wu W.L."/>
            <person name="Chen Y.Y."/>
            <person name="Chang S.B."/>
            <person name="Sakamoto S."/>
            <person name="Ohme-Takagi M."/>
            <person name="Yagi M."/>
            <person name="Zeng S.J."/>
            <person name="Shen C.Y."/>
            <person name="Yeh C.M."/>
            <person name="Luo Y.B."/>
            <person name="Tsai W.C."/>
            <person name="Van de Peer Y."/>
            <person name="Liu Z.J."/>
        </authorList>
    </citation>
    <scope>NUCLEOTIDE SEQUENCE [LARGE SCALE GENOMIC DNA]</scope>
    <source>
        <tissue evidence="4">The whole plant</tissue>
    </source>
</reference>
<dbReference type="AlphaFoldDB" id="A0A2I0W2M0"/>
<dbReference type="GO" id="GO:0008270">
    <property type="term" value="F:zinc ion binding"/>
    <property type="evidence" value="ECO:0007669"/>
    <property type="project" value="UniProtKB-KW"/>
</dbReference>
<keyword evidence="1" id="KW-0862">Zinc</keyword>
<evidence type="ECO:0000313" key="4">
    <source>
        <dbReference type="EMBL" id="PKU69905.1"/>
    </source>
</evidence>
<name>A0A2I0W2M0_9ASPA</name>
<feature type="region of interest" description="Disordered" evidence="2">
    <location>
        <begin position="174"/>
        <end position="193"/>
    </location>
</feature>
<dbReference type="GO" id="GO:0003676">
    <property type="term" value="F:nucleic acid binding"/>
    <property type="evidence" value="ECO:0007669"/>
    <property type="project" value="InterPro"/>
</dbReference>
<dbReference type="InterPro" id="IPR001878">
    <property type="entry name" value="Znf_CCHC"/>
</dbReference>
<keyword evidence="1" id="KW-0479">Metal-binding</keyword>
<dbReference type="InterPro" id="IPR025558">
    <property type="entry name" value="DUF4283"/>
</dbReference>
<feature type="region of interest" description="Disordered" evidence="2">
    <location>
        <begin position="1"/>
        <end position="79"/>
    </location>
</feature>
<reference evidence="4 5" key="1">
    <citation type="journal article" date="2016" name="Sci. Rep.">
        <title>The Dendrobium catenatum Lindl. genome sequence provides insights into polysaccharide synthase, floral development and adaptive evolution.</title>
        <authorList>
            <person name="Zhang G.Q."/>
            <person name="Xu Q."/>
            <person name="Bian C."/>
            <person name="Tsai W.C."/>
            <person name="Yeh C.M."/>
            <person name="Liu K.W."/>
            <person name="Yoshida K."/>
            <person name="Zhang L.S."/>
            <person name="Chang S.B."/>
            <person name="Chen F."/>
            <person name="Shi Y."/>
            <person name="Su Y.Y."/>
            <person name="Zhang Y.Q."/>
            <person name="Chen L.J."/>
            <person name="Yin Y."/>
            <person name="Lin M."/>
            <person name="Huang H."/>
            <person name="Deng H."/>
            <person name="Wang Z.W."/>
            <person name="Zhu S.L."/>
            <person name="Zhao X."/>
            <person name="Deng C."/>
            <person name="Niu S.C."/>
            <person name="Huang J."/>
            <person name="Wang M."/>
            <person name="Liu G.H."/>
            <person name="Yang H.J."/>
            <person name="Xiao X.J."/>
            <person name="Hsiao Y.Y."/>
            <person name="Wu W.L."/>
            <person name="Chen Y.Y."/>
            <person name="Mitsuda N."/>
            <person name="Ohme-Takagi M."/>
            <person name="Luo Y.B."/>
            <person name="Van de Peer Y."/>
            <person name="Liu Z.J."/>
        </authorList>
    </citation>
    <scope>NUCLEOTIDE SEQUENCE [LARGE SCALE GENOMIC DNA]</scope>
    <source>
        <tissue evidence="4">The whole plant</tissue>
    </source>
</reference>
<feature type="compositionally biased region" description="Polar residues" evidence="2">
    <location>
        <begin position="496"/>
        <end position="514"/>
    </location>
</feature>
<dbReference type="PROSITE" id="PS50158">
    <property type="entry name" value="ZF_CCHC"/>
    <property type="match status" value="1"/>
</dbReference>
<feature type="compositionally biased region" description="Basic and acidic residues" evidence="2">
    <location>
        <begin position="461"/>
        <end position="477"/>
    </location>
</feature>
<evidence type="ECO:0000256" key="1">
    <source>
        <dbReference type="PROSITE-ProRule" id="PRU00047"/>
    </source>
</evidence>
<dbReference type="Proteomes" id="UP000233837">
    <property type="component" value="Unassembled WGS sequence"/>
</dbReference>
<dbReference type="PANTHER" id="PTHR31286:SF99">
    <property type="entry name" value="DUF4283 DOMAIN-CONTAINING PROTEIN"/>
    <property type="match status" value="1"/>
</dbReference>
<accession>A0A2I0W2M0</accession>
<dbReference type="EMBL" id="KZ502983">
    <property type="protein sequence ID" value="PKU69905.1"/>
    <property type="molecule type" value="Genomic_DNA"/>
</dbReference>
<evidence type="ECO:0000259" key="3">
    <source>
        <dbReference type="PROSITE" id="PS50158"/>
    </source>
</evidence>
<feature type="compositionally biased region" description="Basic residues" evidence="2">
    <location>
        <begin position="484"/>
        <end position="493"/>
    </location>
</feature>
<dbReference type="Pfam" id="PF14111">
    <property type="entry name" value="DUF4283"/>
    <property type="match status" value="1"/>
</dbReference>
<keyword evidence="1" id="KW-0863">Zinc-finger</keyword>
<organism evidence="4 5">
    <name type="scientific">Dendrobium catenatum</name>
    <dbReference type="NCBI Taxonomy" id="906689"/>
    <lineage>
        <taxon>Eukaryota</taxon>
        <taxon>Viridiplantae</taxon>
        <taxon>Streptophyta</taxon>
        <taxon>Embryophyta</taxon>
        <taxon>Tracheophyta</taxon>
        <taxon>Spermatophyta</taxon>
        <taxon>Magnoliopsida</taxon>
        <taxon>Liliopsida</taxon>
        <taxon>Asparagales</taxon>
        <taxon>Orchidaceae</taxon>
        <taxon>Epidendroideae</taxon>
        <taxon>Malaxideae</taxon>
        <taxon>Dendrobiinae</taxon>
        <taxon>Dendrobium</taxon>
    </lineage>
</organism>
<protein>
    <recommendedName>
        <fullName evidence="3">CCHC-type domain-containing protein</fullName>
    </recommendedName>
</protein>
<keyword evidence="5" id="KW-1185">Reference proteome</keyword>
<proteinExistence type="predicted"/>
<dbReference type="InterPro" id="IPR040256">
    <property type="entry name" value="At4g02000-like"/>
</dbReference>